<comment type="caution">
    <text evidence="2">The sequence shown here is derived from an EMBL/GenBank/DDBJ whole genome shotgun (WGS) entry which is preliminary data.</text>
</comment>
<reference evidence="2 3" key="1">
    <citation type="submission" date="2018-06" db="EMBL/GenBank/DDBJ databases">
        <title>Comparative genomics reveals the genomic features of Rhizophagus irregularis, R. cerebriforme, R. diaphanum and Gigaspora rosea, and their symbiotic lifestyle signature.</title>
        <authorList>
            <person name="Morin E."/>
            <person name="San Clemente H."/>
            <person name="Chen E.C.H."/>
            <person name="De La Providencia I."/>
            <person name="Hainaut M."/>
            <person name="Kuo A."/>
            <person name="Kohler A."/>
            <person name="Murat C."/>
            <person name="Tang N."/>
            <person name="Roy S."/>
            <person name="Loubradou J."/>
            <person name="Henrissat B."/>
            <person name="Grigoriev I.V."/>
            <person name="Corradi N."/>
            <person name="Roux C."/>
            <person name="Martin F.M."/>
        </authorList>
    </citation>
    <scope>NUCLEOTIDE SEQUENCE [LARGE SCALE GENOMIC DNA]</scope>
    <source>
        <strain evidence="2 3">DAOM 227022</strain>
    </source>
</reference>
<proteinExistence type="predicted"/>
<evidence type="ECO:0000313" key="2">
    <source>
        <dbReference type="EMBL" id="RIA91041.1"/>
    </source>
</evidence>
<accession>A0A397T7F8</accession>
<dbReference type="SUPFAM" id="SSF54928">
    <property type="entry name" value="RNA-binding domain, RBD"/>
    <property type="match status" value="1"/>
</dbReference>
<keyword evidence="3" id="KW-1185">Reference proteome</keyword>
<dbReference type="OrthoDB" id="2319733at2759"/>
<protein>
    <submittedName>
        <fullName evidence="2">Uncharacterized protein</fullName>
    </submittedName>
</protein>
<dbReference type="GO" id="GO:0003676">
    <property type="term" value="F:nucleic acid binding"/>
    <property type="evidence" value="ECO:0007669"/>
    <property type="project" value="InterPro"/>
</dbReference>
<dbReference type="AlphaFoldDB" id="A0A397T7F8"/>
<organism evidence="2 3">
    <name type="scientific">Glomus cerebriforme</name>
    <dbReference type="NCBI Taxonomy" id="658196"/>
    <lineage>
        <taxon>Eukaryota</taxon>
        <taxon>Fungi</taxon>
        <taxon>Fungi incertae sedis</taxon>
        <taxon>Mucoromycota</taxon>
        <taxon>Glomeromycotina</taxon>
        <taxon>Glomeromycetes</taxon>
        <taxon>Glomerales</taxon>
        <taxon>Glomeraceae</taxon>
        <taxon>Glomus</taxon>
    </lineage>
</organism>
<name>A0A397T7F8_9GLOM</name>
<evidence type="ECO:0000256" key="1">
    <source>
        <dbReference type="SAM" id="MobiDB-lite"/>
    </source>
</evidence>
<dbReference type="EMBL" id="QKYT01000164">
    <property type="protein sequence ID" value="RIA91041.1"/>
    <property type="molecule type" value="Genomic_DNA"/>
</dbReference>
<evidence type="ECO:0000313" key="3">
    <source>
        <dbReference type="Proteomes" id="UP000265703"/>
    </source>
</evidence>
<sequence>METNESIIEETYGSSPSNPLNTSSSKSTSSSSSVMSPHTAGTASILGPKTHFKKKKSFVKKFFSYAITQTVVLQKRIIKKVKYLMASFLYPENMKIALKIPIVFGNKNLPNVITFQKLEEIKPPISELTQNDFKNRTIQVIDILLNLKAAFVRVRFKQYGKITCLTMRTRGLFQHAFIEYSSPDGILHFKSTSWSNTLGQNIVRVLPLSLSQEEHEKRQLYCFKLADLPLNTQVLDIIKYIVSIGGKTCFISCNPNNFTET</sequence>
<feature type="region of interest" description="Disordered" evidence="1">
    <location>
        <begin position="1"/>
        <end position="46"/>
    </location>
</feature>
<dbReference type="InterPro" id="IPR035979">
    <property type="entry name" value="RBD_domain_sf"/>
</dbReference>
<dbReference type="Proteomes" id="UP000265703">
    <property type="component" value="Unassembled WGS sequence"/>
</dbReference>
<gene>
    <name evidence="2" type="ORF">C1645_737434</name>
</gene>
<feature type="compositionally biased region" description="Low complexity" evidence="1">
    <location>
        <begin position="14"/>
        <end position="33"/>
    </location>
</feature>